<evidence type="ECO:0000313" key="2">
    <source>
        <dbReference type="Proteomes" id="UP000013111"/>
    </source>
</evidence>
<comment type="caution">
    <text evidence="1">The sequence shown here is derived from an EMBL/GenBank/DDBJ whole genome shotgun (WGS) entry which is preliminary data.</text>
</comment>
<name>A0A831A132_ERWAM</name>
<dbReference type="Proteomes" id="UP000013111">
    <property type="component" value="Unassembled WGS sequence"/>
</dbReference>
<dbReference type="EMBL" id="CAPB01000039">
    <property type="protein sequence ID" value="CCO95108.1"/>
    <property type="molecule type" value="Genomic_DNA"/>
</dbReference>
<evidence type="ECO:0000313" key="1">
    <source>
        <dbReference type="EMBL" id="CCO95108.1"/>
    </source>
</evidence>
<reference evidence="1 2" key="1">
    <citation type="submission" date="2012-11" db="EMBL/GenBank/DDBJ databases">
        <authorList>
            <person name="Linke B."/>
        </authorList>
    </citation>
    <scope>NUCLEOTIDE SEQUENCE [LARGE SCALE GENOMIC DNA]</scope>
    <source>
        <strain evidence="2">CFBP 1232</strain>
    </source>
</reference>
<gene>
    <name evidence="1" type="ORF">BN437_3203</name>
</gene>
<organism evidence="1 2">
    <name type="scientific">Erwinia amylovora NBRC 12687 = CFBP 1232</name>
    <dbReference type="NCBI Taxonomy" id="1219359"/>
    <lineage>
        <taxon>Bacteria</taxon>
        <taxon>Pseudomonadati</taxon>
        <taxon>Pseudomonadota</taxon>
        <taxon>Gammaproteobacteria</taxon>
        <taxon>Enterobacterales</taxon>
        <taxon>Erwiniaceae</taxon>
        <taxon>Erwinia</taxon>
    </lineage>
</organism>
<reference evidence="1 2" key="2">
    <citation type="submission" date="2013-04" db="EMBL/GenBank/DDBJ databases">
        <title>Comparative genomics of 12 strains of Erwinia amylovora identifies a pan-genome with a large conserved core and provides insights into host specificity.</title>
        <authorList>
            <person name="Mann R.A."/>
            <person name="Smits T.H.M."/>
            <person name="Buehlmann A."/>
            <person name="Blom J."/>
            <person name="Goesmann A."/>
            <person name="Frey J.E."/>
            <person name="Plummer K.M."/>
            <person name="Beer S.V."/>
            <person name="Luck J."/>
            <person name="Duffy B."/>
            <person name="Rodoni B."/>
        </authorList>
    </citation>
    <scope>NUCLEOTIDE SEQUENCE [LARGE SCALE GENOMIC DNA]</scope>
    <source>
        <strain evidence="2">CFBP 1232</strain>
    </source>
</reference>
<sequence length="49" mass="5308">MLLGSTLITITQFCIISGDYRQHAGFSETAPRLAADPTPLARVQLTFKG</sequence>
<proteinExistence type="predicted"/>
<dbReference type="AlphaFoldDB" id="A0A831A132"/>
<protein>
    <submittedName>
        <fullName evidence="1">Uncharacterized protein</fullName>
    </submittedName>
</protein>
<accession>A0A831A132</accession>